<dbReference type="Pfam" id="PF08732">
    <property type="entry name" value="HIM1"/>
    <property type="match status" value="1"/>
</dbReference>
<comment type="similarity">
    <text evidence="2">Belongs to the FMP52 family.</text>
</comment>
<comment type="caution">
    <text evidence="7">The sequence shown here is derived from an EMBL/GenBank/DDBJ whole genome shotgun (WGS) entry which is preliminary data.</text>
</comment>
<evidence type="ECO:0000256" key="1">
    <source>
        <dbReference type="ARBA" id="ARBA00004450"/>
    </source>
</evidence>
<dbReference type="GO" id="GO:0005741">
    <property type="term" value="C:mitochondrial outer membrane"/>
    <property type="evidence" value="ECO:0007669"/>
    <property type="project" value="UniProtKB-SubCell"/>
</dbReference>
<dbReference type="AlphaFoldDB" id="A0A9P4LND9"/>
<keyword evidence="3" id="KW-1000">Mitochondrion outer membrane</keyword>
<keyword evidence="6" id="KW-0472">Membrane</keyword>
<proteinExistence type="inferred from homology"/>
<evidence type="ECO:0000313" key="8">
    <source>
        <dbReference type="Proteomes" id="UP000799777"/>
    </source>
</evidence>
<keyword evidence="4" id="KW-0809">Transit peptide</keyword>
<dbReference type="PANTHER" id="PTHR14097:SF7">
    <property type="entry name" value="OXIDOREDUCTASE HTATIP2"/>
    <property type="match status" value="1"/>
</dbReference>
<dbReference type="InterPro" id="IPR014843">
    <property type="entry name" value="Him1/Fmp52"/>
</dbReference>
<keyword evidence="5" id="KW-0496">Mitochondrion</keyword>
<dbReference type="FunFam" id="3.40.50.720:FF:000366">
    <property type="entry name" value="Protein FMP52, mitochondrial"/>
    <property type="match status" value="1"/>
</dbReference>
<dbReference type="GO" id="GO:0051170">
    <property type="term" value="P:import into nucleus"/>
    <property type="evidence" value="ECO:0007669"/>
    <property type="project" value="TreeGrafter"/>
</dbReference>
<evidence type="ECO:0000256" key="4">
    <source>
        <dbReference type="ARBA" id="ARBA00022946"/>
    </source>
</evidence>
<evidence type="ECO:0000256" key="2">
    <source>
        <dbReference type="ARBA" id="ARBA00006617"/>
    </source>
</evidence>
<name>A0A9P4LND9_9PLEO</name>
<dbReference type="SUPFAM" id="SSF51735">
    <property type="entry name" value="NAD(P)-binding Rossmann-fold domains"/>
    <property type="match status" value="1"/>
</dbReference>
<protein>
    <submittedName>
        <fullName evidence="7">NAD dependent epimerase/dehydratase family protein-like protein</fullName>
    </submittedName>
</protein>
<dbReference type="Proteomes" id="UP000799777">
    <property type="component" value="Unassembled WGS sequence"/>
</dbReference>
<dbReference type="EMBL" id="ML978196">
    <property type="protein sequence ID" value="KAF2029819.1"/>
    <property type="molecule type" value="Genomic_DNA"/>
</dbReference>
<evidence type="ECO:0000313" key="7">
    <source>
        <dbReference type="EMBL" id="KAF2029819.1"/>
    </source>
</evidence>
<comment type="subcellular location">
    <subcellularLocation>
        <location evidence="1">Mitochondrion outer membrane</location>
        <topology evidence="1">Peripheral membrane protein</topology>
    </subcellularLocation>
</comment>
<evidence type="ECO:0000256" key="6">
    <source>
        <dbReference type="ARBA" id="ARBA00023136"/>
    </source>
</evidence>
<evidence type="ECO:0000256" key="5">
    <source>
        <dbReference type="ARBA" id="ARBA00023128"/>
    </source>
</evidence>
<dbReference type="InterPro" id="IPR036291">
    <property type="entry name" value="NAD(P)-bd_dom_sf"/>
</dbReference>
<organism evidence="7 8">
    <name type="scientific">Setomelanomma holmii</name>
    <dbReference type="NCBI Taxonomy" id="210430"/>
    <lineage>
        <taxon>Eukaryota</taxon>
        <taxon>Fungi</taxon>
        <taxon>Dikarya</taxon>
        <taxon>Ascomycota</taxon>
        <taxon>Pezizomycotina</taxon>
        <taxon>Dothideomycetes</taxon>
        <taxon>Pleosporomycetidae</taxon>
        <taxon>Pleosporales</taxon>
        <taxon>Pleosporineae</taxon>
        <taxon>Phaeosphaeriaceae</taxon>
        <taxon>Setomelanomma</taxon>
    </lineage>
</organism>
<dbReference type="OrthoDB" id="430436at2759"/>
<dbReference type="PANTHER" id="PTHR14097">
    <property type="entry name" value="OXIDOREDUCTASE HTATIP2"/>
    <property type="match status" value="1"/>
</dbReference>
<gene>
    <name evidence="7" type="ORF">EK21DRAFT_100894</name>
</gene>
<reference evidence="7" key="1">
    <citation type="journal article" date="2020" name="Stud. Mycol.">
        <title>101 Dothideomycetes genomes: a test case for predicting lifestyles and emergence of pathogens.</title>
        <authorList>
            <person name="Haridas S."/>
            <person name="Albert R."/>
            <person name="Binder M."/>
            <person name="Bloem J."/>
            <person name="Labutti K."/>
            <person name="Salamov A."/>
            <person name="Andreopoulos B."/>
            <person name="Baker S."/>
            <person name="Barry K."/>
            <person name="Bills G."/>
            <person name="Bluhm B."/>
            <person name="Cannon C."/>
            <person name="Castanera R."/>
            <person name="Culley D."/>
            <person name="Daum C."/>
            <person name="Ezra D."/>
            <person name="Gonzalez J."/>
            <person name="Henrissat B."/>
            <person name="Kuo A."/>
            <person name="Liang C."/>
            <person name="Lipzen A."/>
            <person name="Lutzoni F."/>
            <person name="Magnuson J."/>
            <person name="Mondo S."/>
            <person name="Nolan M."/>
            <person name="Ohm R."/>
            <person name="Pangilinan J."/>
            <person name="Park H.-J."/>
            <person name="Ramirez L."/>
            <person name="Alfaro M."/>
            <person name="Sun H."/>
            <person name="Tritt A."/>
            <person name="Yoshinaga Y."/>
            <person name="Zwiers L.-H."/>
            <person name="Turgeon B."/>
            <person name="Goodwin S."/>
            <person name="Spatafora J."/>
            <person name="Crous P."/>
            <person name="Grigoriev I."/>
        </authorList>
    </citation>
    <scope>NUCLEOTIDE SEQUENCE</scope>
    <source>
        <strain evidence="7">CBS 110217</strain>
    </source>
</reference>
<sequence length="228" mass="24024">MATAVLAGSTGQVGSLILANLFAHPSFSAVYAYTRRDLPNPTASTKLNSIVSADTTRWGSLFPRELAPKIMFSGLGTTKAGAGSLENQRKIDYDLNLELAKAAKDAGVDTYVLISSAGANSKAMFAYPKMKGELEDAVRALGFKHTVLLRPGFIAGERTSRETALAENALKWVAKGLGGLSNALKDPWAQDGELIAKAAVAAGVKCLEGREGGVWEVGQGEIVKLGRQ</sequence>
<evidence type="ECO:0000256" key="3">
    <source>
        <dbReference type="ARBA" id="ARBA00022787"/>
    </source>
</evidence>
<keyword evidence="8" id="KW-1185">Reference proteome</keyword>
<accession>A0A9P4LND9</accession>
<dbReference type="Gene3D" id="3.40.50.720">
    <property type="entry name" value="NAD(P)-binding Rossmann-like Domain"/>
    <property type="match status" value="1"/>
</dbReference>